<dbReference type="PANTHER" id="PTHR48111:SF1">
    <property type="entry name" value="TWO-COMPONENT RESPONSE REGULATOR ORR33"/>
    <property type="match status" value="1"/>
</dbReference>
<dbReference type="FunFam" id="3.40.50.2300:FF:000001">
    <property type="entry name" value="DNA-binding response regulator PhoB"/>
    <property type="match status" value="1"/>
</dbReference>
<dbReference type="Gene3D" id="6.10.250.690">
    <property type="match status" value="1"/>
</dbReference>
<dbReference type="InterPro" id="IPR001867">
    <property type="entry name" value="OmpR/PhoB-type_DNA-bd"/>
</dbReference>
<dbReference type="CDD" id="cd17574">
    <property type="entry name" value="REC_OmpR"/>
    <property type="match status" value="1"/>
</dbReference>
<feature type="domain" description="Response regulatory" evidence="9">
    <location>
        <begin position="4"/>
        <end position="118"/>
    </location>
</feature>
<keyword evidence="6" id="KW-0804">Transcription</keyword>
<dbReference type="EMBL" id="MWPS01000022">
    <property type="protein sequence ID" value="OPG16120.1"/>
    <property type="molecule type" value="Genomic_DNA"/>
</dbReference>
<comment type="subcellular location">
    <subcellularLocation>
        <location evidence="1">Cytoplasm</location>
    </subcellularLocation>
</comment>
<evidence type="ECO:0008006" key="13">
    <source>
        <dbReference type="Google" id="ProtNLM"/>
    </source>
</evidence>
<evidence type="ECO:0000256" key="7">
    <source>
        <dbReference type="PROSITE-ProRule" id="PRU00169"/>
    </source>
</evidence>
<feature type="domain" description="OmpR/PhoB-type" evidence="10">
    <location>
        <begin position="126"/>
        <end position="227"/>
    </location>
</feature>
<evidence type="ECO:0000313" key="12">
    <source>
        <dbReference type="Proteomes" id="UP000190229"/>
    </source>
</evidence>
<evidence type="ECO:0000256" key="6">
    <source>
        <dbReference type="ARBA" id="ARBA00023163"/>
    </source>
</evidence>
<evidence type="ECO:0000256" key="3">
    <source>
        <dbReference type="ARBA" id="ARBA00023012"/>
    </source>
</evidence>
<dbReference type="SUPFAM" id="SSF52172">
    <property type="entry name" value="CheY-like"/>
    <property type="match status" value="1"/>
</dbReference>
<evidence type="ECO:0000259" key="10">
    <source>
        <dbReference type="PROSITE" id="PS51755"/>
    </source>
</evidence>
<dbReference type="Gene3D" id="1.10.10.10">
    <property type="entry name" value="Winged helix-like DNA-binding domain superfamily/Winged helix DNA-binding domain"/>
    <property type="match status" value="1"/>
</dbReference>
<dbReference type="Gene3D" id="3.40.50.2300">
    <property type="match status" value="1"/>
</dbReference>
<dbReference type="SUPFAM" id="SSF46894">
    <property type="entry name" value="C-terminal effector domain of the bipartite response regulators"/>
    <property type="match status" value="1"/>
</dbReference>
<reference evidence="11 12" key="1">
    <citation type="submission" date="2017-02" db="EMBL/GenBank/DDBJ databases">
        <title>Draft genome of Acidibacillus ferrooxidans Huett2.</title>
        <authorList>
            <person name="Schopf S."/>
        </authorList>
    </citation>
    <scope>NUCLEOTIDE SEQUENCE [LARGE SCALE GENOMIC DNA]</scope>
    <source>
        <strain evidence="11 12">Huett2</strain>
    </source>
</reference>
<dbReference type="CDD" id="cd00383">
    <property type="entry name" value="trans_reg_C"/>
    <property type="match status" value="1"/>
</dbReference>
<keyword evidence="3" id="KW-0902">Two-component regulatory system</keyword>
<keyword evidence="4" id="KW-0805">Transcription regulation</keyword>
<dbReference type="PANTHER" id="PTHR48111">
    <property type="entry name" value="REGULATOR OF RPOS"/>
    <property type="match status" value="1"/>
</dbReference>
<dbReference type="InterPro" id="IPR036388">
    <property type="entry name" value="WH-like_DNA-bd_sf"/>
</dbReference>
<dbReference type="GO" id="GO:0000976">
    <property type="term" value="F:transcription cis-regulatory region binding"/>
    <property type="evidence" value="ECO:0007669"/>
    <property type="project" value="TreeGrafter"/>
</dbReference>
<dbReference type="GO" id="GO:0006355">
    <property type="term" value="P:regulation of DNA-templated transcription"/>
    <property type="evidence" value="ECO:0007669"/>
    <property type="project" value="InterPro"/>
</dbReference>
<protein>
    <recommendedName>
        <fullName evidence="13">DNA-binding response regulator</fullName>
    </recommendedName>
</protein>
<dbReference type="GO" id="GO:0032993">
    <property type="term" value="C:protein-DNA complex"/>
    <property type="evidence" value="ECO:0007669"/>
    <property type="project" value="TreeGrafter"/>
</dbReference>
<dbReference type="FunFam" id="1.10.10.10:FF:000018">
    <property type="entry name" value="DNA-binding response regulator ResD"/>
    <property type="match status" value="1"/>
</dbReference>
<dbReference type="Pfam" id="PF00486">
    <property type="entry name" value="Trans_reg_C"/>
    <property type="match status" value="1"/>
</dbReference>
<dbReference type="InterPro" id="IPR039420">
    <property type="entry name" value="WalR-like"/>
</dbReference>
<gene>
    <name evidence="11" type="ORF">B2M26_08755</name>
</gene>
<evidence type="ECO:0000256" key="8">
    <source>
        <dbReference type="PROSITE-ProRule" id="PRU01091"/>
    </source>
</evidence>
<dbReference type="InterPro" id="IPR016032">
    <property type="entry name" value="Sig_transdc_resp-reg_C-effctor"/>
</dbReference>
<feature type="DNA-binding region" description="OmpR/PhoB-type" evidence="8">
    <location>
        <begin position="126"/>
        <end position="227"/>
    </location>
</feature>
<dbReference type="SMART" id="SM00862">
    <property type="entry name" value="Trans_reg_C"/>
    <property type="match status" value="1"/>
</dbReference>
<dbReference type="PROSITE" id="PS51755">
    <property type="entry name" value="OMPR_PHOB"/>
    <property type="match status" value="1"/>
</dbReference>
<dbReference type="RefSeq" id="WP_079290706.1">
    <property type="nucleotide sequence ID" value="NZ_MWPS01000022.1"/>
</dbReference>
<proteinExistence type="predicted"/>
<comment type="caution">
    <text evidence="11">The sequence shown here is derived from an EMBL/GenBank/DDBJ whole genome shotgun (WGS) entry which is preliminary data.</text>
</comment>
<organism evidence="11 12">
    <name type="scientific">Ferroacidibacillus organovorans</name>
    <dbReference type="NCBI Taxonomy" id="1765683"/>
    <lineage>
        <taxon>Bacteria</taxon>
        <taxon>Bacillati</taxon>
        <taxon>Bacillota</taxon>
        <taxon>Bacilli</taxon>
        <taxon>Bacillales</taxon>
        <taxon>Alicyclobacillaceae</taxon>
        <taxon>Ferroacidibacillus</taxon>
    </lineage>
</organism>
<evidence type="ECO:0000313" key="11">
    <source>
        <dbReference type="EMBL" id="OPG16120.1"/>
    </source>
</evidence>
<evidence type="ECO:0000256" key="1">
    <source>
        <dbReference type="ARBA" id="ARBA00004496"/>
    </source>
</evidence>
<dbReference type="AlphaFoldDB" id="A0A1V4ETE0"/>
<dbReference type="InterPro" id="IPR011006">
    <property type="entry name" value="CheY-like_superfamily"/>
</dbReference>
<evidence type="ECO:0000256" key="2">
    <source>
        <dbReference type="ARBA" id="ARBA00022553"/>
    </source>
</evidence>
<feature type="modified residue" description="4-aspartylphosphate" evidence="7">
    <location>
        <position position="53"/>
    </location>
</feature>
<accession>A0A1V4ETE0</accession>
<sequence>MQRHILIVDDEAAMRQLVRIYLAHAGFSVSEAKDGVSCMEKLSAGVYDMVILDMMMPGMDGVEVCRRIRERLPEMPLLMLTARDEVESRVKGLTAGADDYLTKPFDSRELVARVKSLLRRTQPRDEVEYAIPEYHLRMDVETRNATVREERLALTPKEFDLLALFVKWPGRTYTRDELLDRVWGPEYEGDTRTVDSHIKNIREKLRDAGLSASILATVWGIGYRFEVPK</sequence>
<name>A0A1V4ETE0_9BACL</name>
<dbReference type="Proteomes" id="UP000190229">
    <property type="component" value="Unassembled WGS sequence"/>
</dbReference>
<dbReference type="GO" id="GO:0005829">
    <property type="term" value="C:cytosol"/>
    <property type="evidence" value="ECO:0007669"/>
    <property type="project" value="TreeGrafter"/>
</dbReference>
<dbReference type="PROSITE" id="PS50110">
    <property type="entry name" value="RESPONSE_REGULATORY"/>
    <property type="match status" value="1"/>
</dbReference>
<evidence type="ECO:0000256" key="4">
    <source>
        <dbReference type="ARBA" id="ARBA00023015"/>
    </source>
</evidence>
<keyword evidence="12" id="KW-1185">Reference proteome</keyword>
<dbReference type="SMART" id="SM00448">
    <property type="entry name" value="REC"/>
    <property type="match status" value="1"/>
</dbReference>
<dbReference type="InterPro" id="IPR001789">
    <property type="entry name" value="Sig_transdc_resp-reg_receiver"/>
</dbReference>
<dbReference type="Pfam" id="PF00072">
    <property type="entry name" value="Response_reg"/>
    <property type="match status" value="1"/>
</dbReference>
<dbReference type="GO" id="GO:0000156">
    <property type="term" value="F:phosphorelay response regulator activity"/>
    <property type="evidence" value="ECO:0007669"/>
    <property type="project" value="TreeGrafter"/>
</dbReference>
<keyword evidence="5 8" id="KW-0238">DNA-binding</keyword>
<keyword evidence="2 7" id="KW-0597">Phosphoprotein</keyword>
<evidence type="ECO:0000256" key="5">
    <source>
        <dbReference type="ARBA" id="ARBA00023125"/>
    </source>
</evidence>
<evidence type="ECO:0000259" key="9">
    <source>
        <dbReference type="PROSITE" id="PS50110"/>
    </source>
</evidence>